<feature type="compositionally biased region" description="Low complexity" evidence="1">
    <location>
        <begin position="1"/>
        <end position="19"/>
    </location>
</feature>
<dbReference type="EMBL" id="LWDX02043739">
    <property type="protein sequence ID" value="OEL23023.1"/>
    <property type="molecule type" value="Genomic_DNA"/>
</dbReference>
<evidence type="ECO:0000313" key="2">
    <source>
        <dbReference type="EMBL" id="OEL23023.1"/>
    </source>
</evidence>
<comment type="caution">
    <text evidence="2">The sequence shown here is derived from an EMBL/GenBank/DDBJ whole genome shotgun (WGS) entry which is preliminary data.</text>
</comment>
<name>A0A1E5VCZ2_9POAL</name>
<evidence type="ECO:0000313" key="3">
    <source>
        <dbReference type="Proteomes" id="UP000095767"/>
    </source>
</evidence>
<dbReference type="AlphaFoldDB" id="A0A1E5VCZ2"/>
<reference evidence="2 3" key="1">
    <citation type="submission" date="2016-09" db="EMBL/GenBank/DDBJ databases">
        <title>The draft genome of Dichanthelium oligosanthes: A C3 panicoid grass species.</title>
        <authorList>
            <person name="Studer A.J."/>
            <person name="Schnable J.C."/>
            <person name="Brutnell T.P."/>
        </authorList>
    </citation>
    <scope>NUCLEOTIDE SEQUENCE [LARGE SCALE GENOMIC DNA]</scope>
    <source>
        <strain evidence="3">cv. Kellogg 1175</strain>
        <tissue evidence="2">Leaf</tissue>
    </source>
</reference>
<organism evidence="2 3">
    <name type="scientific">Dichanthelium oligosanthes</name>
    <dbReference type="NCBI Taxonomy" id="888268"/>
    <lineage>
        <taxon>Eukaryota</taxon>
        <taxon>Viridiplantae</taxon>
        <taxon>Streptophyta</taxon>
        <taxon>Embryophyta</taxon>
        <taxon>Tracheophyta</taxon>
        <taxon>Spermatophyta</taxon>
        <taxon>Magnoliopsida</taxon>
        <taxon>Liliopsida</taxon>
        <taxon>Poales</taxon>
        <taxon>Poaceae</taxon>
        <taxon>PACMAD clade</taxon>
        <taxon>Panicoideae</taxon>
        <taxon>Panicodae</taxon>
        <taxon>Paniceae</taxon>
        <taxon>Dichantheliinae</taxon>
        <taxon>Dichanthelium</taxon>
    </lineage>
</organism>
<proteinExistence type="predicted"/>
<feature type="compositionally biased region" description="Polar residues" evidence="1">
    <location>
        <begin position="26"/>
        <end position="71"/>
    </location>
</feature>
<evidence type="ECO:0000256" key="1">
    <source>
        <dbReference type="SAM" id="MobiDB-lite"/>
    </source>
</evidence>
<protein>
    <submittedName>
        <fullName evidence="2">Uncharacterized protein</fullName>
    </submittedName>
</protein>
<keyword evidence="3" id="KW-1185">Reference proteome</keyword>
<feature type="region of interest" description="Disordered" evidence="1">
    <location>
        <begin position="1"/>
        <end position="74"/>
    </location>
</feature>
<gene>
    <name evidence="2" type="ORF">BAE44_0015958</name>
</gene>
<dbReference type="Proteomes" id="UP000095767">
    <property type="component" value="Unassembled WGS sequence"/>
</dbReference>
<accession>A0A1E5VCZ2</accession>
<sequence>MSASSSSPAPAAFTSSPVPVLADGGLNSQAASAELTKQQSLSGQSTSGDGDRASGTSDKALQLSGRSTANDASEHIRLALSIEGHADE</sequence>